<proteinExistence type="predicted"/>
<accession>A0A238WV88</accession>
<dbReference type="SUPFAM" id="SSF46689">
    <property type="entry name" value="Homeodomain-like"/>
    <property type="match status" value="1"/>
</dbReference>
<protein>
    <submittedName>
        <fullName evidence="1">Transcriptional regulator, TetR family</fullName>
    </submittedName>
</protein>
<gene>
    <name evidence="1" type="ORF">SAMN06269173_103129</name>
</gene>
<sequence>MEEILLHQLLDRANDIFCQVGVGLIHEEQLAAALDLTPTVFRELFGSKSNLLYQATQRSMQRQRAEHDQLFANLATPVECLLALLHHSVQELRRSPHYDYHVMREHYPDSWELLQQHLYEYSSPLLTRLIQAGIQEGQFRADLDAPLIAHIMLAQFNLLIDEKFFPPDHTNQAEVYRNIYHHYVRGLCTDSGLRLASPLFGRI</sequence>
<organism evidence="1 2">
    <name type="scientific">Hymenobacter mucosus</name>
    <dbReference type="NCBI Taxonomy" id="1411120"/>
    <lineage>
        <taxon>Bacteria</taxon>
        <taxon>Pseudomonadati</taxon>
        <taxon>Bacteroidota</taxon>
        <taxon>Cytophagia</taxon>
        <taxon>Cytophagales</taxon>
        <taxon>Hymenobacteraceae</taxon>
        <taxon>Hymenobacter</taxon>
    </lineage>
</organism>
<dbReference type="Gene3D" id="1.10.357.10">
    <property type="entry name" value="Tetracycline Repressor, domain 2"/>
    <property type="match status" value="1"/>
</dbReference>
<dbReference type="AlphaFoldDB" id="A0A238WV88"/>
<evidence type="ECO:0000313" key="1">
    <source>
        <dbReference type="EMBL" id="SNR50328.1"/>
    </source>
</evidence>
<name>A0A238WV88_9BACT</name>
<keyword evidence="2" id="KW-1185">Reference proteome</keyword>
<dbReference type="Proteomes" id="UP000198310">
    <property type="component" value="Unassembled WGS sequence"/>
</dbReference>
<dbReference type="EMBL" id="FZNS01000003">
    <property type="protein sequence ID" value="SNR50328.1"/>
    <property type="molecule type" value="Genomic_DNA"/>
</dbReference>
<dbReference type="RefSeq" id="WP_089332219.1">
    <property type="nucleotide sequence ID" value="NZ_FZNS01000003.1"/>
</dbReference>
<dbReference type="InterPro" id="IPR036271">
    <property type="entry name" value="Tet_transcr_reg_TetR-rel_C_sf"/>
</dbReference>
<dbReference type="InterPro" id="IPR009057">
    <property type="entry name" value="Homeodomain-like_sf"/>
</dbReference>
<evidence type="ECO:0000313" key="2">
    <source>
        <dbReference type="Proteomes" id="UP000198310"/>
    </source>
</evidence>
<dbReference type="SUPFAM" id="SSF48498">
    <property type="entry name" value="Tetracyclin repressor-like, C-terminal domain"/>
    <property type="match status" value="1"/>
</dbReference>
<reference evidence="2" key="1">
    <citation type="submission" date="2017-06" db="EMBL/GenBank/DDBJ databases">
        <authorList>
            <person name="Varghese N."/>
            <person name="Submissions S."/>
        </authorList>
    </citation>
    <scope>NUCLEOTIDE SEQUENCE [LARGE SCALE GENOMIC DNA]</scope>
    <source>
        <strain evidence="2">DSM 28041</strain>
    </source>
</reference>